<name>A0A8H5GMF3_9AGAR</name>
<evidence type="ECO:0008006" key="4">
    <source>
        <dbReference type="Google" id="ProtNLM"/>
    </source>
</evidence>
<dbReference type="Proteomes" id="UP000518752">
    <property type="component" value="Unassembled WGS sequence"/>
</dbReference>
<dbReference type="AlphaFoldDB" id="A0A8H5GMF3"/>
<evidence type="ECO:0000256" key="1">
    <source>
        <dbReference type="SAM" id="MobiDB-lite"/>
    </source>
</evidence>
<proteinExistence type="predicted"/>
<comment type="caution">
    <text evidence="2">The sequence shown here is derived from an EMBL/GenBank/DDBJ whole genome shotgun (WGS) entry which is preliminary data.</text>
</comment>
<dbReference type="OrthoDB" id="2875526at2759"/>
<dbReference type="SUPFAM" id="SSF52047">
    <property type="entry name" value="RNI-like"/>
    <property type="match status" value="1"/>
</dbReference>
<gene>
    <name evidence="2" type="ORF">D9757_010341</name>
</gene>
<dbReference type="InterPro" id="IPR032675">
    <property type="entry name" value="LRR_dom_sf"/>
</dbReference>
<dbReference type="Gene3D" id="3.80.10.10">
    <property type="entry name" value="Ribonuclease Inhibitor"/>
    <property type="match status" value="1"/>
</dbReference>
<protein>
    <recommendedName>
        <fullName evidence="4">F-box domain-containing protein</fullName>
    </recommendedName>
</protein>
<keyword evidence="3" id="KW-1185">Reference proteome</keyword>
<dbReference type="EMBL" id="JAACJN010000140">
    <property type="protein sequence ID" value="KAF5367803.1"/>
    <property type="molecule type" value="Genomic_DNA"/>
</dbReference>
<organism evidence="2 3">
    <name type="scientific">Collybiopsis confluens</name>
    <dbReference type="NCBI Taxonomy" id="2823264"/>
    <lineage>
        <taxon>Eukaryota</taxon>
        <taxon>Fungi</taxon>
        <taxon>Dikarya</taxon>
        <taxon>Basidiomycota</taxon>
        <taxon>Agaricomycotina</taxon>
        <taxon>Agaricomycetes</taxon>
        <taxon>Agaricomycetidae</taxon>
        <taxon>Agaricales</taxon>
        <taxon>Marasmiineae</taxon>
        <taxon>Omphalotaceae</taxon>
        <taxon>Collybiopsis</taxon>
    </lineage>
</organism>
<evidence type="ECO:0000313" key="3">
    <source>
        <dbReference type="Proteomes" id="UP000518752"/>
    </source>
</evidence>
<accession>A0A8H5GMF3</accession>
<reference evidence="2 3" key="1">
    <citation type="journal article" date="2020" name="ISME J.">
        <title>Uncovering the hidden diversity of litter-decomposition mechanisms in mushroom-forming fungi.</title>
        <authorList>
            <person name="Floudas D."/>
            <person name="Bentzer J."/>
            <person name="Ahren D."/>
            <person name="Johansson T."/>
            <person name="Persson P."/>
            <person name="Tunlid A."/>
        </authorList>
    </citation>
    <scope>NUCLEOTIDE SEQUENCE [LARGE SCALE GENOMIC DNA]</scope>
    <source>
        <strain evidence="2 3">CBS 406.79</strain>
    </source>
</reference>
<dbReference type="InterPro" id="IPR036047">
    <property type="entry name" value="F-box-like_dom_sf"/>
</dbReference>
<feature type="compositionally biased region" description="Basic residues" evidence="1">
    <location>
        <begin position="1"/>
        <end position="10"/>
    </location>
</feature>
<sequence>MDNSSRRRSKVSSVFKKEIRIGSKKKTENLDLDPGNHSETHQKILARCRSNDIPTSPAERSELRDLLRGIQRTLKTRKDPDSIIRLQLTHLVDCLTSLLDSPIRALPVEILNEVFGLLAVGHARSCQLTWVCSWWRTQVIALPTLWSTMFFTFPSFGLDSNDLSPVHSAFSPLYVSFLANFEDLSMPMKFRKECILRAGTHTPISLTMRLNHFPGYPRFHPDEPQVLAALIAQAPRWKMLDLSMNNKNYADNIRRVVPAGFDFTFPLLEVMHLRFRDDVASADDRGPFSQIFLHCPRLHTLDVSHLSTNDAIDLSHLVNLTISRFLSGSISRLLERCPLLQSLTLYEGFNVTSTPQNKVSHAQLSSLRLSVLQSLPLGWWDEIVLPNLKKIEIRGLLLHCADALSNLKTMLLRSKCVLEEVSLDGLWFSHRAVASFFEGIPVTSVVKSRRVSGKPFVSPGQL</sequence>
<dbReference type="SUPFAM" id="SSF81383">
    <property type="entry name" value="F-box domain"/>
    <property type="match status" value="1"/>
</dbReference>
<feature type="region of interest" description="Disordered" evidence="1">
    <location>
        <begin position="1"/>
        <end position="20"/>
    </location>
</feature>
<evidence type="ECO:0000313" key="2">
    <source>
        <dbReference type="EMBL" id="KAF5367803.1"/>
    </source>
</evidence>